<dbReference type="GO" id="GO:0000184">
    <property type="term" value="P:nuclear-transcribed mRNA catabolic process, nonsense-mediated decay"/>
    <property type="evidence" value="ECO:0007669"/>
    <property type="project" value="TreeGrafter"/>
</dbReference>
<dbReference type="Proteomes" id="UP000585614">
    <property type="component" value="Unassembled WGS sequence"/>
</dbReference>
<reference evidence="2 3" key="1">
    <citation type="journal article" date="2020" name="Nature">
        <title>Six reference-quality genomes reveal evolution of bat adaptations.</title>
        <authorList>
            <person name="Jebb D."/>
            <person name="Huang Z."/>
            <person name="Pippel M."/>
            <person name="Hughes G.M."/>
            <person name="Lavrichenko K."/>
            <person name="Devanna P."/>
            <person name="Winkler S."/>
            <person name="Jermiin L.S."/>
            <person name="Skirmuntt E.C."/>
            <person name="Katzourakis A."/>
            <person name="Burkitt-Gray L."/>
            <person name="Ray D.A."/>
            <person name="Sullivan K.A.M."/>
            <person name="Roscito J.G."/>
            <person name="Kirilenko B.M."/>
            <person name="Davalos L.M."/>
            <person name="Corthals A.P."/>
            <person name="Power M.L."/>
            <person name="Jones G."/>
            <person name="Ransome R.D."/>
            <person name="Dechmann D.K.N."/>
            <person name="Locatelli A.G."/>
            <person name="Puechmaille S.J."/>
            <person name="Fedrigo O."/>
            <person name="Jarvis E.D."/>
            <person name="Hiller M."/>
            <person name="Vernes S.C."/>
            <person name="Myers E.W."/>
            <person name="Teeling E.C."/>
        </authorList>
    </citation>
    <scope>NUCLEOTIDE SEQUENCE [LARGE SCALE GENOMIC DNA]</scope>
    <source>
        <strain evidence="2">MRhiFer1</strain>
        <tissue evidence="2">Lung</tissue>
    </source>
</reference>
<feature type="compositionally biased region" description="Basic and acidic residues" evidence="1">
    <location>
        <begin position="60"/>
        <end position="76"/>
    </location>
</feature>
<dbReference type="SUPFAM" id="SSF48452">
    <property type="entry name" value="TPR-like"/>
    <property type="match status" value="1"/>
</dbReference>
<dbReference type="AlphaFoldDB" id="A0A7J7VE13"/>
<dbReference type="GO" id="GO:0042162">
    <property type="term" value="F:telomeric DNA binding"/>
    <property type="evidence" value="ECO:0007669"/>
    <property type="project" value="TreeGrafter"/>
</dbReference>
<organism evidence="2 3">
    <name type="scientific">Rhinolophus ferrumequinum</name>
    <name type="common">Greater horseshoe bat</name>
    <dbReference type="NCBI Taxonomy" id="59479"/>
    <lineage>
        <taxon>Eukaryota</taxon>
        <taxon>Metazoa</taxon>
        <taxon>Chordata</taxon>
        <taxon>Craniata</taxon>
        <taxon>Vertebrata</taxon>
        <taxon>Euteleostomi</taxon>
        <taxon>Mammalia</taxon>
        <taxon>Eutheria</taxon>
        <taxon>Laurasiatheria</taxon>
        <taxon>Chiroptera</taxon>
        <taxon>Yinpterochiroptera</taxon>
        <taxon>Rhinolophoidea</taxon>
        <taxon>Rhinolophidae</taxon>
        <taxon>Rhinolophinae</taxon>
        <taxon>Rhinolophus</taxon>
    </lineage>
</organism>
<evidence type="ECO:0000256" key="1">
    <source>
        <dbReference type="SAM" id="MobiDB-lite"/>
    </source>
</evidence>
<dbReference type="PANTHER" id="PTHR15696">
    <property type="entry name" value="SMG-7 SUPPRESSOR WITH MORPHOLOGICAL EFFECT ON GENITALIA PROTEIN 7"/>
    <property type="match status" value="1"/>
</dbReference>
<evidence type="ECO:0000313" key="2">
    <source>
        <dbReference type="EMBL" id="KAF6323372.1"/>
    </source>
</evidence>
<dbReference type="GO" id="GO:0070034">
    <property type="term" value="F:telomerase RNA binding"/>
    <property type="evidence" value="ECO:0007669"/>
    <property type="project" value="TreeGrafter"/>
</dbReference>
<dbReference type="EMBL" id="JACAGC010000013">
    <property type="protein sequence ID" value="KAF6323372.1"/>
    <property type="molecule type" value="Genomic_DNA"/>
</dbReference>
<comment type="caution">
    <text evidence="2">The sequence shown here is derived from an EMBL/GenBank/DDBJ whole genome shotgun (WGS) entry which is preliminary data.</text>
</comment>
<name>A0A7J7VE13_RHIFE</name>
<dbReference type="PANTHER" id="PTHR15696:SF40">
    <property type="entry name" value="NONSENSE-MEDIATED MRNA DECAY FACTOR"/>
    <property type="match status" value="1"/>
</dbReference>
<dbReference type="InterPro" id="IPR011990">
    <property type="entry name" value="TPR-like_helical_dom_sf"/>
</dbReference>
<dbReference type="InterPro" id="IPR045153">
    <property type="entry name" value="Est1/Ebs1-like"/>
</dbReference>
<protein>
    <submittedName>
        <fullName evidence="2">Uncharacterized protein</fullName>
    </submittedName>
</protein>
<evidence type="ECO:0000313" key="3">
    <source>
        <dbReference type="Proteomes" id="UP000585614"/>
    </source>
</evidence>
<sequence>MVILCLISVHSLRKTGSKQHRPAATFALTLFSHLIPHVNMRIQAELQKGKLIPEMAITSDSKRPTEETEKWQKDSPESTQPVKSPVHAAEPAVLSGRPQKPSLALSQHFHDLLQSYKGPNAPRFLQLPEDVALGQYSLLQASQKREGLEQDPPPLVPNNEAAVRTCFLRSFGHFATTLPGWFLRFISKLGVFVSTVLKGPENLSQQFLERTSRIRFSKDSSVLAST</sequence>
<feature type="region of interest" description="Disordered" evidence="1">
    <location>
        <begin position="53"/>
        <end position="99"/>
    </location>
</feature>
<dbReference type="GO" id="GO:0005697">
    <property type="term" value="C:telomerase holoenzyme complex"/>
    <property type="evidence" value="ECO:0007669"/>
    <property type="project" value="TreeGrafter"/>
</dbReference>
<proteinExistence type="predicted"/>
<gene>
    <name evidence="2" type="ORF">mRhiFer1_008355</name>
</gene>
<accession>A0A7J7VE13</accession>